<keyword evidence="3" id="KW-1185">Reference proteome</keyword>
<feature type="compositionally biased region" description="Basic and acidic residues" evidence="1">
    <location>
        <begin position="29"/>
        <end position="38"/>
    </location>
</feature>
<evidence type="ECO:0000313" key="3">
    <source>
        <dbReference type="Proteomes" id="UP001500630"/>
    </source>
</evidence>
<proteinExistence type="predicted"/>
<dbReference type="RefSeq" id="WP_345561077.1">
    <property type="nucleotide sequence ID" value="NZ_BAABDQ010000004.1"/>
</dbReference>
<dbReference type="Proteomes" id="UP001500630">
    <property type="component" value="Unassembled WGS sequence"/>
</dbReference>
<sequence>MSSTDENAQKTDTTPPAETVRTPAQRVPIPDEPKPAGRQALERALFESGKELKDLM</sequence>
<feature type="compositionally biased region" description="Polar residues" evidence="1">
    <location>
        <begin position="1"/>
        <end position="16"/>
    </location>
</feature>
<name>A0ABP6VYH7_9ACTN</name>
<comment type="caution">
    <text evidence="2">The sequence shown here is derived from an EMBL/GenBank/DDBJ whole genome shotgun (WGS) entry which is preliminary data.</text>
</comment>
<protein>
    <submittedName>
        <fullName evidence="2">Uncharacterized protein</fullName>
    </submittedName>
</protein>
<reference evidence="3" key="1">
    <citation type="journal article" date="2019" name="Int. J. Syst. Evol. Microbiol.">
        <title>The Global Catalogue of Microorganisms (GCM) 10K type strain sequencing project: providing services to taxonomists for standard genome sequencing and annotation.</title>
        <authorList>
            <consortium name="The Broad Institute Genomics Platform"/>
            <consortium name="The Broad Institute Genome Sequencing Center for Infectious Disease"/>
            <person name="Wu L."/>
            <person name="Ma J."/>
        </authorList>
    </citation>
    <scope>NUCLEOTIDE SEQUENCE [LARGE SCALE GENOMIC DNA]</scope>
    <source>
        <strain evidence="3">JCM 17326</strain>
    </source>
</reference>
<feature type="region of interest" description="Disordered" evidence="1">
    <location>
        <begin position="1"/>
        <end position="38"/>
    </location>
</feature>
<gene>
    <name evidence="2" type="ORF">GCM10022419_023910</name>
</gene>
<evidence type="ECO:0000313" key="2">
    <source>
        <dbReference type="EMBL" id="GAA3542958.1"/>
    </source>
</evidence>
<accession>A0ABP6VYH7</accession>
<organism evidence="2 3">
    <name type="scientific">Nonomuraea rosea</name>
    <dbReference type="NCBI Taxonomy" id="638574"/>
    <lineage>
        <taxon>Bacteria</taxon>
        <taxon>Bacillati</taxon>
        <taxon>Actinomycetota</taxon>
        <taxon>Actinomycetes</taxon>
        <taxon>Streptosporangiales</taxon>
        <taxon>Streptosporangiaceae</taxon>
        <taxon>Nonomuraea</taxon>
    </lineage>
</organism>
<evidence type="ECO:0000256" key="1">
    <source>
        <dbReference type="SAM" id="MobiDB-lite"/>
    </source>
</evidence>
<dbReference type="EMBL" id="BAABDQ010000004">
    <property type="protein sequence ID" value="GAA3542958.1"/>
    <property type="molecule type" value="Genomic_DNA"/>
</dbReference>